<evidence type="ECO:0000313" key="2">
    <source>
        <dbReference type="Proteomes" id="UP001243375"/>
    </source>
</evidence>
<gene>
    <name evidence="1" type="ORF">QFC22_002822</name>
</gene>
<dbReference type="Proteomes" id="UP001243375">
    <property type="component" value="Unassembled WGS sequence"/>
</dbReference>
<dbReference type="EMBL" id="JASBWU010000006">
    <property type="protein sequence ID" value="KAJ9120887.1"/>
    <property type="molecule type" value="Genomic_DNA"/>
</dbReference>
<reference evidence="1" key="1">
    <citation type="submission" date="2023-04" db="EMBL/GenBank/DDBJ databases">
        <title>Draft Genome sequencing of Naganishia species isolated from polar environments using Oxford Nanopore Technology.</title>
        <authorList>
            <person name="Leo P."/>
            <person name="Venkateswaran K."/>
        </authorList>
    </citation>
    <scope>NUCLEOTIDE SEQUENCE</scope>
    <source>
        <strain evidence="1">MNA-CCFEE 5425</strain>
    </source>
</reference>
<keyword evidence="2" id="KW-1185">Reference proteome</keyword>
<comment type="caution">
    <text evidence="1">The sequence shown here is derived from an EMBL/GenBank/DDBJ whole genome shotgun (WGS) entry which is preliminary data.</text>
</comment>
<protein>
    <submittedName>
        <fullName evidence="1">Uncharacterized protein</fullName>
    </submittedName>
</protein>
<name>A0ACC2XDS5_9TREE</name>
<accession>A0ACC2XDS5</accession>
<evidence type="ECO:0000313" key="1">
    <source>
        <dbReference type="EMBL" id="KAJ9120887.1"/>
    </source>
</evidence>
<proteinExistence type="predicted"/>
<organism evidence="1 2">
    <name type="scientific">Naganishia vaughanmartiniae</name>
    <dbReference type="NCBI Taxonomy" id="1424756"/>
    <lineage>
        <taxon>Eukaryota</taxon>
        <taxon>Fungi</taxon>
        <taxon>Dikarya</taxon>
        <taxon>Basidiomycota</taxon>
        <taxon>Agaricomycotina</taxon>
        <taxon>Tremellomycetes</taxon>
        <taxon>Filobasidiales</taxon>
        <taxon>Filobasidiaceae</taxon>
        <taxon>Naganishia</taxon>
    </lineage>
</organism>
<sequence length="273" mass="28752">MLLYGELIPRSILGRLFTVPLLVFGLLLIALPSFVLGRNFAIVFDAMSNQIMQPVSTTPRDVREEHDVKLFGSLQIDAAAGGHSSRASYDQARANGPIQNTQSQHRSMSPFPRTSDSPPPTMRMADRGNMVGGLQYDALPSSDPAGPGGSGGGPSNSGGLNASGSQQSGFSLAQLEAGKTHPMFPPGEAWQGKGLTGATLDTGAAGAAAAAALTGLGKNDLTNLKLASNQQILLLEIERLREITEQQGSMMEKMMEMLGQLAKEKETKEATEG</sequence>